<sequence>MFMKNWQLLSKEESEKVWDIIHDKFKFNPSINKRAKSFKIEQNHVIYDISHIWKKSSFDSLCKDLEDKMLEVFKFITHNYEEIYALNWQHESYKFNPRGEMPRDEFGEWLVPILPDGDYYFFIEKDFEWGYIGHPWQKTITIFGDELIEGIKLNKPCMLDRIGKEVTNTLKI</sequence>
<gene>
    <name evidence="1" type="ORF">HLPCO_002915</name>
</gene>
<reference evidence="1 2" key="1">
    <citation type="journal article" date="2011" name="J. Bacteriol.">
        <title>Genome sequence of Haloplasma contractile, an unusual contractile bacterium from a deep-sea anoxic brine lake.</title>
        <authorList>
            <person name="Antunes A."/>
            <person name="Alam I."/>
            <person name="El Dorry H."/>
            <person name="Siam R."/>
            <person name="Robertson A."/>
            <person name="Bajic V.B."/>
            <person name="Stingl U."/>
        </authorList>
    </citation>
    <scope>NUCLEOTIDE SEQUENCE [LARGE SCALE GENOMIC DNA]</scope>
    <source>
        <strain evidence="1 2">SSD-17B</strain>
    </source>
</reference>
<evidence type="ECO:0000313" key="2">
    <source>
        <dbReference type="Proteomes" id="UP000005707"/>
    </source>
</evidence>
<dbReference type="Pfam" id="PF10898">
    <property type="entry name" value="DUF2716"/>
    <property type="match status" value="1"/>
</dbReference>
<evidence type="ECO:0000313" key="1">
    <source>
        <dbReference type="EMBL" id="ERJ11024.1"/>
    </source>
</evidence>
<accession>U2FIH7</accession>
<name>U2FIH7_9MOLU</name>
<comment type="caution">
    <text evidence="1">The sequence shown here is derived from an EMBL/GenBank/DDBJ whole genome shotgun (WGS) entry which is preliminary data.</text>
</comment>
<dbReference type="AlphaFoldDB" id="U2FIH7"/>
<dbReference type="Proteomes" id="UP000005707">
    <property type="component" value="Unassembled WGS sequence"/>
</dbReference>
<dbReference type="InterPro" id="IPR020323">
    <property type="entry name" value="DUF2716"/>
</dbReference>
<evidence type="ECO:0008006" key="3">
    <source>
        <dbReference type="Google" id="ProtNLM"/>
    </source>
</evidence>
<organism evidence="1 2">
    <name type="scientific">Haloplasma contractile SSD-17B</name>
    <dbReference type="NCBI Taxonomy" id="1033810"/>
    <lineage>
        <taxon>Bacteria</taxon>
        <taxon>Bacillati</taxon>
        <taxon>Mycoplasmatota</taxon>
        <taxon>Mollicutes</taxon>
        <taxon>Haloplasmatales</taxon>
        <taxon>Haloplasmataceae</taxon>
        <taxon>Haloplasma</taxon>
    </lineage>
</organism>
<dbReference type="FunCoup" id="U2FIH7">
    <property type="interactions" value="42"/>
</dbReference>
<proteinExistence type="predicted"/>
<dbReference type="eggNOG" id="ENOG5032U73">
    <property type="taxonomic scope" value="Bacteria"/>
</dbReference>
<dbReference type="InParanoid" id="U2FIH7"/>
<protein>
    <recommendedName>
        <fullName evidence="3">DUF2716 domain-containing protein</fullName>
    </recommendedName>
</protein>
<reference evidence="1 2" key="2">
    <citation type="journal article" date="2013" name="PLoS ONE">
        <title>INDIGO - INtegrated Data Warehouse of MIcrobial GenOmes with Examples from the Red Sea Extremophiles.</title>
        <authorList>
            <person name="Alam I."/>
            <person name="Antunes A."/>
            <person name="Kamau A.A."/>
            <person name="Ba Alawi W."/>
            <person name="Kalkatawi M."/>
            <person name="Stingl U."/>
            <person name="Bajic V.B."/>
        </authorList>
    </citation>
    <scope>NUCLEOTIDE SEQUENCE [LARGE SCALE GENOMIC DNA]</scope>
    <source>
        <strain evidence="1 2">SSD-17B</strain>
    </source>
</reference>
<keyword evidence="2" id="KW-1185">Reference proteome</keyword>
<dbReference type="EMBL" id="AFNU02000018">
    <property type="protein sequence ID" value="ERJ11024.1"/>
    <property type="molecule type" value="Genomic_DNA"/>
</dbReference>